<dbReference type="InterPro" id="IPR026001">
    <property type="entry name" value="Abi-like_C"/>
</dbReference>
<reference evidence="2 3" key="1">
    <citation type="submission" date="2018-07" db="EMBL/GenBank/DDBJ databases">
        <title>Rhizobium leguminosarum strain:ATCC 14479 Genome sequencing and assembly.</title>
        <authorList>
            <person name="Chakraborty R."/>
        </authorList>
    </citation>
    <scope>NUCLEOTIDE SEQUENCE [LARGE SCALE GENOMIC DNA]</scope>
    <source>
        <strain evidence="2 3">ATCC 14479</strain>
    </source>
</reference>
<protein>
    <submittedName>
        <fullName evidence="2">Abortive infection C-terminus family protein</fullName>
    </submittedName>
</protein>
<dbReference type="AlphaFoldDB" id="A0A2Z4YMX4"/>
<feature type="domain" description="Abortive infection protein-like C-terminal" evidence="1">
    <location>
        <begin position="198"/>
        <end position="278"/>
    </location>
</feature>
<dbReference type="Proteomes" id="UP000251166">
    <property type="component" value="Chromosome"/>
</dbReference>
<gene>
    <name evidence="2" type="ORF">DLJ82_4179</name>
</gene>
<accession>A0A2Z4YMX4</accession>
<dbReference type="Pfam" id="PF14355">
    <property type="entry name" value="Abi_C"/>
    <property type="match status" value="1"/>
</dbReference>
<organism evidence="2 3">
    <name type="scientific">Rhizobium leguminosarum</name>
    <dbReference type="NCBI Taxonomy" id="384"/>
    <lineage>
        <taxon>Bacteria</taxon>
        <taxon>Pseudomonadati</taxon>
        <taxon>Pseudomonadota</taxon>
        <taxon>Alphaproteobacteria</taxon>
        <taxon>Hyphomicrobiales</taxon>
        <taxon>Rhizobiaceae</taxon>
        <taxon>Rhizobium/Agrobacterium group</taxon>
        <taxon>Rhizobium</taxon>
    </lineage>
</organism>
<sequence length="292" mass="32115">MWIELSEHTIEALAQVISGGSASDPNEPIGLYRRGWELEQWFATCQVPFNLDAGSRHIATRQAISTLAGFKDDNAALERLIEKAADPRDFIERPERHEGVMKYLNRRLEHDGLQLVREGRKVRLCAFTEAGSIANLITAGTKIDFDTVNRDLERAKKGVVDDPEDAITAACSLVESVCRSILVELKVEFPTKLDLAGVYKAVREPLGLSPTKEGVADEISADVRAVLSGLVNAVQGIGALRTHAGDAHGRERGFKRVDPRIARLAIHSASAVAVFLIETWQLRFPGRDLPFA</sequence>
<evidence type="ECO:0000313" key="3">
    <source>
        <dbReference type="Proteomes" id="UP000251166"/>
    </source>
</evidence>
<evidence type="ECO:0000259" key="1">
    <source>
        <dbReference type="Pfam" id="PF14355"/>
    </source>
</evidence>
<dbReference type="EMBL" id="CP030760">
    <property type="protein sequence ID" value="AXA41742.1"/>
    <property type="molecule type" value="Genomic_DNA"/>
</dbReference>
<proteinExistence type="predicted"/>
<name>A0A2Z4YMX4_RHILE</name>
<evidence type="ECO:0000313" key="2">
    <source>
        <dbReference type="EMBL" id="AXA41742.1"/>
    </source>
</evidence>
<dbReference type="RefSeq" id="WP_204361315.1">
    <property type="nucleotide sequence ID" value="NZ_CP030760.1"/>
</dbReference>